<keyword evidence="6 8" id="KW-0067">ATP-binding</keyword>
<reference evidence="9 10" key="1">
    <citation type="submission" date="2015-09" db="EMBL/GenBank/DDBJ databases">
        <title>Draft genome sequence of Alicyclobacillus ferrooxydans DSM 22381.</title>
        <authorList>
            <person name="Hemp J."/>
        </authorList>
    </citation>
    <scope>NUCLEOTIDE SEQUENCE [LARGE SCALE GENOMIC DNA]</scope>
    <source>
        <strain evidence="9 10">TC-34</strain>
    </source>
</reference>
<dbReference type="RefSeq" id="WP_054971083.1">
    <property type="nucleotide sequence ID" value="NZ_LJCO01000092.1"/>
</dbReference>
<dbReference type="PANTHER" id="PTHR21299">
    <property type="entry name" value="CYTIDYLATE KINASE/PANTOATE-BETA-ALANINE LIGASE"/>
    <property type="match status" value="1"/>
</dbReference>
<dbReference type="SUPFAM" id="SSF52374">
    <property type="entry name" value="Nucleotidylyl transferase"/>
    <property type="match status" value="1"/>
</dbReference>
<dbReference type="GO" id="GO:0005524">
    <property type="term" value="F:ATP binding"/>
    <property type="evidence" value="ECO:0007669"/>
    <property type="project" value="UniProtKB-KW"/>
</dbReference>
<evidence type="ECO:0000256" key="2">
    <source>
        <dbReference type="ARBA" id="ARBA00009256"/>
    </source>
</evidence>
<evidence type="ECO:0000256" key="4">
    <source>
        <dbReference type="ARBA" id="ARBA00022655"/>
    </source>
</evidence>
<dbReference type="Pfam" id="PF02569">
    <property type="entry name" value="Pantoate_ligase"/>
    <property type="match status" value="1"/>
</dbReference>
<dbReference type="STRING" id="471514.AN477_20670"/>
<accession>A0A0P9C8I2</accession>
<keyword evidence="5 8" id="KW-0547">Nucleotide-binding</keyword>
<proteinExistence type="inferred from homology"/>
<comment type="catalytic activity">
    <reaction evidence="7 8">
        <text>(R)-pantoate + beta-alanine + ATP = (R)-pantothenate + AMP + diphosphate + H(+)</text>
        <dbReference type="Rhea" id="RHEA:10912"/>
        <dbReference type="ChEBI" id="CHEBI:15378"/>
        <dbReference type="ChEBI" id="CHEBI:15980"/>
        <dbReference type="ChEBI" id="CHEBI:29032"/>
        <dbReference type="ChEBI" id="CHEBI:30616"/>
        <dbReference type="ChEBI" id="CHEBI:33019"/>
        <dbReference type="ChEBI" id="CHEBI:57966"/>
        <dbReference type="ChEBI" id="CHEBI:456215"/>
        <dbReference type="EC" id="6.3.2.1"/>
    </reaction>
</comment>
<organism evidence="9 10">
    <name type="scientific">Alicyclobacillus ferrooxydans</name>
    <dbReference type="NCBI Taxonomy" id="471514"/>
    <lineage>
        <taxon>Bacteria</taxon>
        <taxon>Bacillati</taxon>
        <taxon>Bacillota</taxon>
        <taxon>Bacilli</taxon>
        <taxon>Bacillales</taxon>
        <taxon>Alicyclobacillaceae</taxon>
        <taxon>Alicyclobacillus</taxon>
    </lineage>
</organism>
<dbReference type="PATRIC" id="fig|471514.4.peg.4421"/>
<dbReference type="GO" id="GO:0004592">
    <property type="term" value="F:pantoate-beta-alanine ligase activity"/>
    <property type="evidence" value="ECO:0007669"/>
    <property type="project" value="UniProtKB-UniRule"/>
</dbReference>
<gene>
    <name evidence="8" type="primary">panC</name>
    <name evidence="9" type="ORF">AN477_20670</name>
</gene>
<feature type="binding site" evidence="8">
    <location>
        <position position="61"/>
    </location>
    <ligand>
        <name>(R)-pantoate</name>
        <dbReference type="ChEBI" id="CHEBI:15980"/>
    </ligand>
</feature>
<feature type="binding site" evidence="8">
    <location>
        <position position="153"/>
    </location>
    <ligand>
        <name>(R)-pantoate</name>
        <dbReference type="ChEBI" id="CHEBI:15980"/>
    </ligand>
</feature>
<comment type="subcellular location">
    <subcellularLocation>
        <location evidence="8">Cytoplasm</location>
    </subcellularLocation>
</comment>
<evidence type="ECO:0000256" key="8">
    <source>
        <dbReference type="HAMAP-Rule" id="MF_00158"/>
    </source>
</evidence>
<dbReference type="UniPathway" id="UPA00028">
    <property type="reaction ID" value="UER00005"/>
</dbReference>
<dbReference type="NCBIfam" id="TIGR00018">
    <property type="entry name" value="panC"/>
    <property type="match status" value="1"/>
</dbReference>
<comment type="similarity">
    <text evidence="2 8">Belongs to the pantothenate synthetase family.</text>
</comment>
<dbReference type="InterPro" id="IPR042176">
    <property type="entry name" value="Pantoate_ligase_C"/>
</dbReference>
<feature type="binding site" evidence="8">
    <location>
        <begin position="30"/>
        <end position="37"/>
    </location>
    <ligand>
        <name>ATP</name>
        <dbReference type="ChEBI" id="CHEBI:30616"/>
    </ligand>
</feature>
<name>A0A0P9C8I2_9BACL</name>
<evidence type="ECO:0000256" key="3">
    <source>
        <dbReference type="ARBA" id="ARBA00022598"/>
    </source>
</evidence>
<keyword evidence="10" id="KW-1185">Reference proteome</keyword>
<comment type="function">
    <text evidence="8">Catalyzes the condensation of pantoate with beta-alanine in an ATP-dependent reaction via a pantoyl-adenylate intermediate.</text>
</comment>
<dbReference type="EMBL" id="LJCO01000092">
    <property type="protein sequence ID" value="KPV41588.1"/>
    <property type="molecule type" value="Genomic_DNA"/>
</dbReference>
<dbReference type="GO" id="GO:0005829">
    <property type="term" value="C:cytosol"/>
    <property type="evidence" value="ECO:0007669"/>
    <property type="project" value="TreeGrafter"/>
</dbReference>
<protein>
    <recommendedName>
        <fullName evidence="8">Pantothenate synthetase</fullName>
        <shortName evidence="8">PS</shortName>
        <ecNumber evidence="8">6.3.2.1</ecNumber>
    </recommendedName>
    <alternativeName>
        <fullName evidence="8">Pantoate--beta-alanine ligase</fullName>
    </alternativeName>
    <alternativeName>
        <fullName evidence="8">Pantoate-activating enzyme</fullName>
    </alternativeName>
</protein>
<dbReference type="Gene3D" id="3.40.50.620">
    <property type="entry name" value="HUPs"/>
    <property type="match status" value="1"/>
</dbReference>
<comment type="pathway">
    <text evidence="1 8">Cofactor biosynthesis; (R)-pantothenate biosynthesis; (R)-pantothenate from (R)-pantoate and beta-alanine: step 1/1.</text>
</comment>
<dbReference type="InterPro" id="IPR003721">
    <property type="entry name" value="Pantoate_ligase"/>
</dbReference>
<dbReference type="CDD" id="cd00560">
    <property type="entry name" value="PanC"/>
    <property type="match status" value="1"/>
</dbReference>
<evidence type="ECO:0000256" key="6">
    <source>
        <dbReference type="ARBA" id="ARBA00022840"/>
    </source>
</evidence>
<dbReference type="PANTHER" id="PTHR21299:SF1">
    <property type="entry name" value="PANTOATE--BETA-ALANINE LIGASE"/>
    <property type="match status" value="1"/>
</dbReference>
<dbReference type="EC" id="6.3.2.1" evidence="8"/>
<comment type="caution">
    <text evidence="9">The sequence shown here is derived from an EMBL/GenBank/DDBJ whole genome shotgun (WGS) entry which is preliminary data.</text>
</comment>
<keyword evidence="4 8" id="KW-0566">Pantothenate biosynthesis</keyword>
<feature type="active site" description="Proton donor" evidence="8">
    <location>
        <position position="37"/>
    </location>
</feature>
<dbReference type="HAMAP" id="MF_00158">
    <property type="entry name" value="PanC"/>
    <property type="match status" value="1"/>
</dbReference>
<dbReference type="GO" id="GO:0015940">
    <property type="term" value="P:pantothenate biosynthetic process"/>
    <property type="evidence" value="ECO:0007669"/>
    <property type="project" value="UniProtKB-UniRule"/>
</dbReference>
<evidence type="ECO:0000256" key="1">
    <source>
        <dbReference type="ARBA" id="ARBA00004990"/>
    </source>
</evidence>
<evidence type="ECO:0000313" key="9">
    <source>
        <dbReference type="EMBL" id="KPV41588.1"/>
    </source>
</evidence>
<feature type="binding site" evidence="8">
    <location>
        <begin position="147"/>
        <end position="150"/>
    </location>
    <ligand>
        <name>ATP</name>
        <dbReference type="ChEBI" id="CHEBI:30616"/>
    </ligand>
</feature>
<dbReference type="AlphaFoldDB" id="A0A0P9C8I2"/>
<comment type="subunit">
    <text evidence="8">Homodimer.</text>
</comment>
<evidence type="ECO:0000256" key="7">
    <source>
        <dbReference type="ARBA" id="ARBA00048258"/>
    </source>
</evidence>
<feature type="binding site" evidence="8">
    <location>
        <position position="61"/>
    </location>
    <ligand>
        <name>beta-alanine</name>
        <dbReference type="ChEBI" id="CHEBI:57966"/>
    </ligand>
</feature>
<feature type="binding site" evidence="8">
    <location>
        <position position="176"/>
    </location>
    <ligand>
        <name>ATP</name>
        <dbReference type="ChEBI" id="CHEBI:30616"/>
    </ligand>
</feature>
<dbReference type="OrthoDB" id="9773087at2"/>
<keyword evidence="8" id="KW-0963">Cytoplasm</keyword>
<keyword evidence="3 8" id="KW-0436">Ligase</keyword>
<evidence type="ECO:0000256" key="5">
    <source>
        <dbReference type="ARBA" id="ARBA00022741"/>
    </source>
</evidence>
<dbReference type="InterPro" id="IPR014729">
    <property type="entry name" value="Rossmann-like_a/b/a_fold"/>
</dbReference>
<dbReference type="FunFam" id="3.30.1300.10:FF:000001">
    <property type="entry name" value="Pantothenate synthetase"/>
    <property type="match status" value="1"/>
</dbReference>
<dbReference type="FunFam" id="3.40.50.620:FF:000013">
    <property type="entry name" value="Pantothenate synthetase"/>
    <property type="match status" value="1"/>
</dbReference>
<sequence>MQTIKTIAELRTIIQSARTAGKSVGYVATMGFLHEGHMHLVRAARSEHDVVVASIFVNPLQFGPGEDYEDYPRDLAKDQALLEQNGCDVLFAPSVEEMYPQPMATFVEVPELSTGLCGRSRPTHFRGVATVVCKLFNIVQPDAAYFGQKDGQQVAVIRRMVADLNIPVRIVAVPIVREDDGLARSSRNIYLTDEHRLHATVLHRALETAVDAISSGERSGSTVARLMAEQISSEPGVKLDYAEVVNATSLEPVEDLQGDIMLAVAAYVGKARLIDNVPLTVESAVVSV</sequence>
<dbReference type="Gene3D" id="3.30.1300.10">
    <property type="entry name" value="Pantoate-beta-alanine ligase, C-terminal domain"/>
    <property type="match status" value="1"/>
</dbReference>
<evidence type="ECO:0000313" key="10">
    <source>
        <dbReference type="Proteomes" id="UP000050482"/>
    </source>
</evidence>
<dbReference type="Proteomes" id="UP000050482">
    <property type="component" value="Unassembled WGS sequence"/>
</dbReference>
<feature type="binding site" evidence="8">
    <location>
        <begin position="184"/>
        <end position="187"/>
    </location>
    <ligand>
        <name>ATP</name>
        <dbReference type="ChEBI" id="CHEBI:30616"/>
    </ligand>
</feature>
<comment type="miscellaneous">
    <text evidence="8">The reaction proceeds by a bi uni uni bi ping pong mechanism.</text>
</comment>